<dbReference type="AlphaFoldDB" id="A0A6H1PGL7"/>
<evidence type="ECO:0000256" key="5">
    <source>
        <dbReference type="ARBA" id="ARBA00022660"/>
    </source>
</evidence>
<evidence type="ECO:0000256" key="6">
    <source>
        <dbReference type="ARBA" id="ARBA00022692"/>
    </source>
</evidence>
<comment type="function">
    <text evidence="16">Core subunit of the mitochondrial membrane respiratory chain NADH dehydrogenase (Complex I) which catalyzes electron transfer from NADH through the respiratory chain, using ubiquinone as an electron acceptor. Essential for the catalytic activity and assembly of complex I.</text>
</comment>
<evidence type="ECO:0000256" key="3">
    <source>
        <dbReference type="ARBA" id="ARBA00021096"/>
    </source>
</evidence>
<evidence type="ECO:0000256" key="15">
    <source>
        <dbReference type="ARBA" id="ARBA00049551"/>
    </source>
</evidence>
<evidence type="ECO:0000259" key="17">
    <source>
        <dbReference type="Pfam" id="PF00361"/>
    </source>
</evidence>
<keyword evidence="9" id="KW-0249">Electron transport</keyword>
<evidence type="ECO:0000256" key="12">
    <source>
        <dbReference type="ARBA" id="ARBA00023075"/>
    </source>
</evidence>
<keyword evidence="12 16" id="KW-0830">Ubiquinone</keyword>
<gene>
    <name evidence="20" type="primary">ND5</name>
</gene>
<dbReference type="GO" id="GO:0015990">
    <property type="term" value="P:electron transport coupled proton transport"/>
    <property type="evidence" value="ECO:0007669"/>
    <property type="project" value="TreeGrafter"/>
</dbReference>
<feature type="domain" description="NADH:quinone oxidoreductase/Mrp antiporter transmembrane" evidence="17">
    <location>
        <begin position="111"/>
        <end position="389"/>
    </location>
</feature>
<name>A0A6H1PGL7_9MOLL</name>
<comment type="catalytic activity">
    <reaction evidence="15 16">
        <text>a ubiquinone + NADH + 5 H(+)(in) = a ubiquinol + NAD(+) + 4 H(+)(out)</text>
        <dbReference type="Rhea" id="RHEA:29091"/>
        <dbReference type="Rhea" id="RHEA-COMP:9565"/>
        <dbReference type="Rhea" id="RHEA-COMP:9566"/>
        <dbReference type="ChEBI" id="CHEBI:15378"/>
        <dbReference type="ChEBI" id="CHEBI:16389"/>
        <dbReference type="ChEBI" id="CHEBI:17976"/>
        <dbReference type="ChEBI" id="CHEBI:57540"/>
        <dbReference type="ChEBI" id="CHEBI:57945"/>
        <dbReference type="EC" id="7.1.1.2"/>
    </reaction>
</comment>
<feature type="domain" description="NADH-Ubiquinone oxidoreductase (complex I) chain 5 N-terminal" evidence="18">
    <location>
        <begin position="50"/>
        <end position="92"/>
    </location>
</feature>
<dbReference type="CTD" id="4540"/>
<evidence type="ECO:0000256" key="9">
    <source>
        <dbReference type="ARBA" id="ARBA00022982"/>
    </source>
</evidence>
<dbReference type="InterPro" id="IPR001750">
    <property type="entry name" value="ND/Mrp_TM"/>
</dbReference>
<evidence type="ECO:0000313" key="20">
    <source>
        <dbReference type="EMBL" id="QIZ12595.1"/>
    </source>
</evidence>
<dbReference type="PANTHER" id="PTHR42829">
    <property type="entry name" value="NADH-UBIQUINONE OXIDOREDUCTASE CHAIN 5"/>
    <property type="match status" value="1"/>
</dbReference>
<feature type="transmembrane region" description="Helical" evidence="16">
    <location>
        <begin position="92"/>
        <end position="109"/>
    </location>
</feature>
<keyword evidence="8" id="KW-1278">Translocase</keyword>
<organism evidence="20">
    <name type="scientific">Leptochiton nexus</name>
    <dbReference type="NCBI Taxonomy" id="2719131"/>
    <lineage>
        <taxon>Eukaryota</taxon>
        <taxon>Metazoa</taxon>
        <taxon>Spiralia</taxon>
        <taxon>Lophotrochozoa</taxon>
        <taxon>Mollusca</taxon>
        <taxon>Polyplacophora</taxon>
        <taxon>Neoloricata</taxon>
        <taxon>Lepidopleurida</taxon>
        <taxon>Lepidopleuridae</taxon>
        <taxon>Leptochiton</taxon>
    </lineage>
</organism>
<dbReference type="InterPro" id="IPR010934">
    <property type="entry name" value="NADH_DH_su5_C"/>
</dbReference>
<dbReference type="RefSeq" id="YP_009773381.1">
    <property type="nucleotide sequence ID" value="NC_047422.1"/>
</dbReference>
<protein>
    <recommendedName>
        <fullName evidence="3 16">NADH-ubiquinone oxidoreductase chain 5</fullName>
        <ecNumber evidence="2 16">7.1.1.2</ecNumber>
    </recommendedName>
</protein>
<feature type="transmembrane region" description="Helical" evidence="16">
    <location>
        <begin position="377"/>
        <end position="398"/>
    </location>
</feature>
<evidence type="ECO:0000256" key="10">
    <source>
        <dbReference type="ARBA" id="ARBA00022989"/>
    </source>
</evidence>
<feature type="transmembrane region" description="Helical" evidence="16">
    <location>
        <begin position="458"/>
        <end position="479"/>
    </location>
</feature>
<comment type="subcellular location">
    <subcellularLocation>
        <location evidence="1">Mitochondrion inner membrane</location>
        <topology evidence="1">Multi-pass membrane protein</topology>
    </subcellularLocation>
</comment>
<evidence type="ECO:0000256" key="1">
    <source>
        <dbReference type="ARBA" id="ARBA00004448"/>
    </source>
</evidence>
<evidence type="ECO:0000256" key="4">
    <source>
        <dbReference type="ARBA" id="ARBA00022448"/>
    </source>
</evidence>
<feature type="transmembrane region" description="Helical" evidence="16">
    <location>
        <begin position="52"/>
        <end position="80"/>
    </location>
</feature>
<evidence type="ECO:0000259" key="18">
    <source>
        <dbReference type="Pfam" id="PF00662"/>
    </source>
</evidence>
<feature type="transmembrane region" description="Helical" evidence="16">
    <location>
        <begin position="115"/>
        <end position="133"/>
    </location>
</feature>
<feature type="transmembrane region" description="Helical" evidence="16">
    <location>
        <begin position="419"/>
        <end position="452"/>
    </location>
</feature>
<dbReference type="Pfam" id="PF06455">
    <property type="entry name" value="NADH5_C"/>
    <property type="match status" value="1"/>
</dbReference>
<dbReference type="GO" id="GO:0005743">
    <property type="term" value="C:mitochondrial inner membrane"/>
    <property type="evidence" value="ECO:0007669"/>
    <property type="project" value="UniProtKB-SubCell"/>
</dbReference>
<evidence type="ECO:0000256" key="8">
    <source>
        <dbReference type="ARBA" id="ARBA00022967"/>
    </source>
</evidence>
<dbReference type="PRINTS" id="PR01434">
    <property type="entry name" value="NADHDHGNASE5"/>
</dbReference>
<feature type="transmembrane region" description="Helical" evidence="16">
    <location>
        <begin position="154"/>
        <end position="174"/>
    </location>
</feature>
<evidence type="ECO:0000256" key="11">
    <source>
        <dbReference type="ARBA" id="ARBA00023027"/>
    </source>
</evidence>
<keyword evidence="5" id="KW-0679">Respiratory chain</keyword>
<dbReference type="PANTHER" id="PTHR42829:SF2">
    <property type="entry name" value="NADH-UBIQUINONE OXIDOREDUCTASE CHAIN 5"/>
    <property type="match status" value="1"/>
</dbReference>
<keyword evidence="13 16" id="KW-0496">Mitochondrion</keyword>
<keyword evidence="14 16" id="KW-0472">Membrane</keyword>
<dbReference type="InterPro" id="IPR001516">
    <property type="entry name" value="Proton_antipo_N"/>
</dbReference>
<keyword evidence="4 16" id="KW-0813">Transport</keyword>
<dbReference type="GeneID" id="54626235"/>
<dbReference type="Pfam" id="PF00361">
    <property type="entry name" value="Proton_antipo_M"/>
    <property type="match status" value="1"/>
</dbReference>
<keyword evidence="7" id="KW-0999">Mitochondrion inner membrane</keyword>
<evidence type="ECO:0000259" key="19">
    <source>
        <dbReference type="Pfam" id="PF06455"/>
    </source>
</evidence>
<keyword evidence="6 16" id="KW-0812">Transmembrane</keyword>
<dbReference type="GO" id="GO:0003954">
    <property type="term" value="F:NADH dehydrogenase activity"/>
    <property type="evidence" value="ECO:0007669"/>
    <property type="project" value="TreeGrafter"/>
</dbReference>
<geneLocation type="mitochondrion" evidence="20"/>
<dbReference type="Pfam" id="PF00662">
    <property type="entry name" value="Proton_antipo_N"/>
    <property type="match status" value="1"/>
</dbReference>
<dbReference type="GO" id="GO:0042773">
    <property type="term" value="P:ATP synthesis coupled electron transport"/>
    <property type="evidence" value="ECO:0007669"/>
    <property type="project" value="InterPro"/>
</dbReference>
<reference evidence="20" key="1">
    <citation type="journal article" date="2020" name="BMC Evol. Biol.">
        <title>A mitogenomic phylogeny of chitons (Mollusca: Polyplacophora).</title>
        <authorList>
            <person name="Irisarri I."/>
            <person name="Uribe J.E."/>
            <person name="Eernisse D.J."/>
            <person name="Zardoya R."/>
        </authorList>
    </citation>
    <scope>NUCLEOTIDE SEQUENCE</scope>
</reference>
<feature type="transmembrane region" description="Helical" evidence="16">
    <location>
        <begin position="243"/>
        <end position="265"/>
    </location>
</feature>
<proteinExistence type="inferred from homology"/>
<accession>A0A6H1PGL7</accession>
<feature type="transmembrane region" description="Helical" evidence="16">
    <location>
        <begin position="272"/>
        <end position="292"/>
    </location>
</feature>
<evidence type="ECO:0000256" key="14">
    <source>
        <dbReference type="ARBA" id="ARBA00023136"/>
    </source>
</evidence>
<comment type="similarity">
    <text evidence="16">Belongs to the complex I subunit 5 family.</text>
</comment>
<dbReference type="GO" id="GO:0008137">
    <property type="term" value="F:NADH dehydrogenase (ubiquinone) activity"/>
    <property type="evidence" value="ECO:0007669"/>
    <property type="project" value="UniProtKB-EC"/>
</dbReference>
<evidence type="ECO:0000256" key="7">
    <source>
        <dbReference type="ARBA" id="ARBA00022792"/>
    </source>
</evidence>
<keyword evidence="10 16" id="KW-1133">Transmembrane helix</keyword>
<sequence length="572" mass="63809">MLIYNPTSPNLAAKFLFSYALIAMMSSLYFFYSNNTILLEWEGIQLYSAPMSLILIMDWISMSFSSIVCLISGCVMIFSSSYMQKEIFLSRFIWLVMLFVLSMNFLIFIPSLTGLLLGWDGLGLVSFALVIFYQNPKSMGAGMMTALMNRVGDVGILLAIGWSISLGHWNILFMWESENMKLVCICILIAGLTKSAQIPFSSWLPAAMAAPTPVSALVHSSTLVTAGVFLLIRFYPLLSLFNWFNSTLLIIAVMTMLMAGITAMMEFDLKKIIALSTLSQLGVMMTSIGAGFPLLALFHLYVHALFKALLFICAGTIIHSSHNWQDIRKMGQLWKQMPVSSSCLNIANLALCGSPFLAGFYSKDVIIESMIMNNSNFISLSITLLATFLTASYSIRLSMNILWGEMKQPSTHNTYDEDLKLFIPAMILTSGAIISGATLSWICFFPSMTIFIPQEQKLAALLITVSGGVLMFLSPSLMLKIHYSLKSHFFSSMWFMTFLSNNFISKPPLITGFFMTKSVDMGWLEMSSGEGMFKINKAFSSSNQLIQKNIFYIFLLMTLTTSISIPLVLFTF</sequence>
<feature type="transmembrane region" description="Helical" evidence="16">
    <location>
        <begin position="216"/>
        <end position="237"/>
    </location>
</feature>
<feature type="domain" description="NADH dehydrogenase subunit 5 C-terminal" evidence="19">
    <location>
        <begin position="393"/>
        <end position="565"/>
    </location>
</feature>
<evidence type="ECO:0000256" key="16">
    <source>
        <dbReference type="RuleBase" id="RU003404"/>
    </source>
</evidence>
<keyword evidence="11 16" id="KW-0520">NAD</keyword>
<evidence type="ECO:0000256" key="2">
    <source>
        <dbReference type="ARBA" id="ARBA00012944"/>
    </source>
</evidence>
<feature type="transmembrane region" description="Helical" evidence="16">
    <location>
        <begin position="550"/>
        <end position="570"/>
    </location>
</feature>
<evidence type="ECO:0000256" key="13">
    <source>
        <dbReference type="ARBA" id="ARBA00023128"/>
    </source>
</evidence>
<dbReference type="EC" id="7.1.1.2" evidence="2 16"/>
<dbReference type="EMBL" id="MN864056">
    <property type="protein sequence ID" value="QIZ12595.1"/>
    <property type="molecule type" value="Genomic_DNA"/>
</dbReference>
<dbReference type="InterPro" id="IPR003945">
    <property type="entry name" value="NU5C-like"/>
</dbReference>
<feature type="transmembrane region" description="Helical" evidence="16">
    <location>
        <begin position="12"/>
        <end position="32"/>
    </location>
</feature>